<feature type="compositionally biased region" description="Basic and acidic residues" evidence="1">
    <location>
        <begin position="24"/>
        <end position="34"/>
    </location>
</feature>
<reference evidence="2 3" key="1">
    <citation type="submission" date="2016-10" db="EMBL/GenBank/DDBJ databases">
        <title>Genome sequence of the ascomycete fungus Penicillium subrubescens.</title>
        <authorList>
            <person name="De Vries R.P."/>
            <person name="Peng M."/>
            <person name="Dilokpimol A."/>
            <person name="Hilden K."/>
            <person name="Makela M.R."/>
            <person name="Grigoriev I."/>
            <person name="Riley R."/>
            <person name="Granchi Z."/>
        </authorList>
    </citation>
    <scope>NUCLEOTIDE SEQUENCE [LARGE SCALE GENOMIC DNA]</scope>
    <source>
        <strain evidence="2 3">CBS 132785</strain>
    </source>
</reference>
<dbReference type="Proteomes" id="UP000186955">
    <property type="component" value="Unassembled WGS sequence"/>
</dbReference>
<feature type="region of interest" description="Disordered" evidence="1">
    <location>
        <begin position="1"/>
        <end position="73"/>
    </location>
</feature>
<evidence type="ECO:0000256" key="1">
    <source>
        <dbReference type="SAM" id="MobiDB-lite"/>
    </source>
</evidence>
<keyword evidence="3" id="KW-1185">Reference proteome</keyword>
<name>A0A1Q5T5J3_9EURO</name>
<accession>A0A1Q5T5J3</accession>
<evidence type="ECO:0000313" key="3">
    <source>
        <dbReference type="Proteomes" id="UP000186955"/>
    </source>
</evidence>
<organism evidence="2 3">
    <name type="scientific">Penicillium subrubescens</name>
    <dbReference type="NCBI Taxonomy" id="1316194"/>
    <lineage>
        <taxon>Eukaryota</taxon>
        <taxon>Fungi</taxon>
        <taxon>Dikarya</taxon>
        <taxon>Ascomycota</taxon>
        <taxon>Pezizomycotina</taxon>
        <taxon>Eurotiomycetes</taxon>
        <taxon>Eurotiomycetidae</taxon>
        <taxon>Eurotiales</taxon>
        <taxon>Aspergillaceae</taxon>
        <taxon>Penicillium</taxon>
    </lineage>
</organism>
<feature type="compositionally biased region" description="Basic and acidic residues" evidence="1">
    <location>
        <begin position="1"/>
        <end position="11"/>
    </location>
</feature>
<sequence length="73" mass="8087">MSAPREGRQSPEPETQTGAQLRDPPSHGKLDDNSTRPAPEFSHERAADQKGPSLPGSNPTHRLEEIEAEKFKR</sequence>
<dbReference type="AlphaFoldDB" id="A0A1Q5T5J3"/>
<proteinExistence type="predicted"/>
<dbReference type="STRING" id="1316194.A0A1Q5T5J3"/>
<evidence type="ECO:0000313" key="2">
    <source>
        <dbReference type="EMBL" id="OKO95513.1"/>
    </source>
</evidence>
<protein>
    <submittedName>
        <fullName evidence="2">Uncharacterized protein</fullName>
    </submittedName>
</protein>
<gene>
    <name evidence="2" type="ORF">PENSUB_11025</name>
</gene>
<dbReference type="EMBL" id="MNBE01000702">
    <property type="protein sequence ID" value="OKO95513.1"/>
    <property type="molecule type" value="Genomic_DNA"/>
</dbReference>
<comment type="caution">
    <text evidence="2">The sequence shown here is derived from an EMBL/GenBank/DDBJ whole genome shotgun (WGS) entry which is preliminary data.</text>
</comment>
<feature type="compositionally biased region" description="Basic and acidic residues" evidence="1">
    <location>
        <begin position="61"/>
        <end position="73"/>
    </location>
</feature>